<protein>
    <recommendedName>
        <fullName evidence="1">Trimethylguanosine synthase</fullName>
    </recommendedName>
    <alternativeName>
        <fullName evidence="7">Cap-specific guanine-N(2) methyltransferase</fullName>
    </alternativeName>
</protein>
<evidence type="ECO:0000256" key="1">
    <source>
        <dbReference type="ARBA" id="ARBA00018517"/>
    </source>
</evidence>
<comment type="catalytic activity">
    <reaction evidence="5">
        <text>a 5'-end (N(2),N(7)-dimethyl 5'-triphosphoguanosine)-ribonucleoside in snRNA + S-adenosyl-L-methionine = a 5'-end (N(2),N(2),N(7)-trimethyl 5'-triphosphoguanosine)-ribonucleoside in snRNA + S-adenosyl-L-homocysteine + H(+)</text>
        <dbReference type="Rhea" id="RHEA:78479"/>
        <dbReference type="Rhea" id="RHEA-COMP:19087"/>
        <dbReference type="Rhea" id="RHEA-COMP:19089"/>
        <dbReference type="ChEBI" id="CHEBI:15378"/>
        <dbReference type="ChEBI" id="CHEBI:57856"/>
        <dbReference type="ChEBI" id="CHEBI:59789"/>
        <dbReference type="ChEBI" id="CHEBI:167623"/>
        <dbReference type="ChEBI" id="CHEBI:172880"/>
    </reaction>
    <physiologicalReaction direction="left-to-right" evidence="5">
        <dbReference type="Rhea" id="RHEA:78480"/>
    </physiologicalReaction>
</comment>
<dbReference type="CDD" id="cd02440">
    <property type="entry name" value="AdoMet_MTases"/>
    <property type="match status" value="1"/>
</dbReference>
<dbReference type="PANTHER" id="PTHR14741:SF32">
    <property type="entry name" value="TRIMETHYLGUANOSINE SYNTHASE"/>
    <property type="match status" value="1"/>
</dbReference>
<comment type="catalytic activity">
    <reaction evidence="4">
        <text>a 5'-end (N(7)-methyl 5'-triphosphoguanosine)-ribonucleoside in snoRNA + S-adenosyl-L-methionine = a 5'-end (N(2),N(7)-dimethyl 5'-triphosphoguanosine)-ribonucleoside in snoRNA + S-adenosyl-L-homocysteine + H(+)</text>
        <dbReference type="Rhea" id="RHEA:78475"/>
        <dbReference type="Rhea" id="RHEA-COMP:19086"/>
        <dbReference type="Rhea" id="RHEA-COMP:19088"/>
        <dbReference type="ChEBI" id="CHEBI:15378"/>
        <dbReference type="ChEBI" id="CHEBI:57856"/>
        <dbReference type="ChEBI" id="CHEBI:59789"/>
        <dbReference type="ChEBI" id="CHEBI:156461"/>
        <dbReference type="ChEBI" id="CHEBI:172880"/>
    </reaction>
    <physiologicalReaction direction="left-to-right" evidence="4">
        <dbReference type="Rhea" id="RHEA:78476"/>
    </physiologicalReaction>
</comment>
<accession>A0A9P9EEW4</accession>
<dbReference type="Proteomes" id="UP000700596">
    <property type="component" value="Unassembled WGS sequence"/>
</dbReference>
<comment type="similarity">
    <text evidence="2">Belongs to the methyltransferase superfamily. Trimethylguanosine synthase family.</text>
</comment>
<organism evidence="8 9">
    <name type="scientific">Dendryphion nanum</name>
    <dbReference type="NCBI Taxonomy" id="256645"/>
    <lineage>
        <taxon>Eukaryota</taxon>
        <taxon>Fungi</taxon>
        <taxon>Dikarya</taxon>
        <taxon>Ascomycota</taxon>
        <taxon>Pezizomycotina</taxon>
        <taxon>Dothideomycetes</taxon>
        <taxon>Pleosporomycetidae</taxon>
        <taxon>Pleosporales</taxon>
        <taxon>Torulaceae</taxon>
        <taxon>Dendryphion</taxon>
    </lineage>
</organism>
<name>A0A9P9EEW4_9PLEO</name>
<keyword evidence="9" id="KW-1185">Reference proteome</keyword>
<dbReference type="Pfam" id="PF09445">
    <property type="entry name" value="Methyltransf_15"/>
    <property type="match status" value="1"/>
</dbReference>
<evidence type="ECO:0000313" key="8">
    <source>
        <dbReference type="EMBL" id="KAH7138189.1"/>
    </source>
</evidence>
<evidence type="ECO:0000256" key="6">
    <source>
        <dbReference type="ARBA" id="ARBA00049075"/>
    </source>
</evidence>
<dbReference type="FunFam" id="3.40.50.150:FF:000270">
    <property type="entry name" value="RNA methylase family protein"/>
    <property type="match status" value="1"/>
</dbReference>
<comment type="caution">
    <text evidence="8">The sequence shown here is derived from an EMBL/GenBank/DDBJ whole genome shotgun (WGS) entry which is preliminary data.</text>
</comment>
<dbReference type="GO" id="GO:0005634">
    <property type="term" value="C:nucleus"/>
    <property type="evidence" value="ECO:0007669"/>
    <property type="project" value="TreeGrafter"/>
</dbReference>
<dbReference type="Gene3D" id="3.40.50.150">
    <property type="entry name" value="Vaccinia Virus protein VP39"/>
    <property type="match status" value="1"/>
</dbReference>
<evidence type="ECO:0000256" key="2">
    <source>
        <dbReference type="ARBA" id="ARBA00025783"/>
    </source>
</evidence>
<dbReference type="SUPFAM" id="SSF53335">
    <property type="entry name" value="S-adenosyl-L-methionine-dependent methyltransferases"/>
    <property type="match status" value="1"/>
</dbReference>
<dbReference type="PANTHER" id="PTHR14741">
    <property type="entry name" value="S-ADENOSYLMETHIONINE-DEPENDENT METHYLTRANSFERASE RELATED"/>
    <property type="match status" value="1"/>
</dbReference>
<keyword evidence="8" id="KW-0808">Transferase</keyword>
<comment type="catalytic activity">
    <reaction evidence="3">
        <text>a 5'-end (N(2),N(7)-dimethyl 5'-triphosphoguanosine)-ribonucleoside in snoRNA + S-adenosyl-L-methionine = a 5'-end (N(2),N(2),N(7)-trimethyl 5'-triphosphoguanosine)-ribonucleoside in snoRNA + S-adenosyl-L-homocysteine + H(+)</text>
        <dbReference type="Rhea" id="RHEA:78507"/>
        <dbReference type="Rhea" id="RHEA-COMP:19088"/>
        <dbReference type="Rhea" id="RHEA-COMP:19090"/>
        <dbReference type="ChEBI" id="CHEBI:15378"/>
        <dbReference type="ChEBI" id="CHEBI:57856"/>
        <dbReference type="ChEBI" id="CHEBI:59789"/>
        <dbReference type="ChEBI" id="CHEBI:167623"/>
        <dbReference type="ChEBI" id="CHEBI:172880"/>
    </reaction>
    <physiologicalReaction direction="left-to-right" evidence="3">
        <dbReference type="Rhea" id="RHEA:78508"/>
    </physiologicalReaction>
</comment>
<gene>
    <name evidence="8" type="ORF">B0J11DRAFT_513779</name>
</gene>
<proteinExistence type="inferred from homology"/>
<dbReference type="OrthoDB" id="194443at2759"/>
<dbReference type="AlphaFoldDB" id="A0A9P9EEW4"/>
<dbReference type="InterPro" id="IPR029063">
    <property type="entry name" value="SAM-dependent_MTases_sf"/>
</dbReference>
<keyword evidence="8" id="KW-0489">Methyltransferase</keyword>
<dbReference type="InterPro" id="IPR019012">
    <property type="entry name" value="RNA_cap_Gua-N2-MeTrfase"/>
</dbReference>
<evidence type="ECO:0000256" key="4">
    <source>
        <dbReference type="ARBA" id="ARBA00048740"/>
    </source>
</evidence>
<sequence length="244" mass="27871">MSEEAEPDQDGVHQWLDEDEFPPHLKKYWFQRYQIWQQYHRGIWMTEDAWFGVTPEPIANKIATHISESVPPEKTIIVDAFGGVGGNTIAFAREGRWEQVFAIESDEKAITCAKHNAKIYGVENKIIWITGNCFDVISKRFRGNDKVVIFASPPWGGTEYNAEDVFDLSKMEPYNLEKLFKGFTKISKHLVLYLPRTSDLNQLAQYTEEGKKVEVAHYCVKGASKALCVYYGDFDFGQEGVQGA</sequence>
<comment type="catalytic activity">
    <reaction evidence="6">
        <text>a 5'-end (N(7)-methyl 5'-triphosphoguanosine)-ribonucleoside in snRNA + S-adenosyl-L-methionine = a 5'-end (N(2),N(7)-dimethyl 5'-triphosphoguanosine)-ribonucleoside in snRNA + S-adenosyl-L-homocysteine + H(+)</text>
        <dbReference type="Rhea" id="RHEA:78471"/>
        <dbReference type="Rhea" id="RHEA-COMP:19085"/>
        <dbReference type="Rhea" id="RHEA-COMP:19087"/>
        <dbReference type="ChEBI" id="CHEBI:15378"/>
        <dbReference type="ChEBI" id="CHEBI:57856"/>
        <dbReference type="ChEBI" id="CHEBI:59789"/>
        <dbReference type="ChEBI" id="CHEBI:156461"/>
        <dbReference type="ChEBI" id="CHEBI:172880"/>
    </reaction>
    <physiologicalReaction direction="left-to-right" evidence="6">
        <dbReference type="Rhea" id="RHEA:78472"/>
    </physiologicalReaction>
</comment>
<dbReference type="GO" id="GO:0071164">
    <property type="term" value="F:RNA cap trimethylguanosine synthase activity"/>
    <property type="evidence" value="ECO:0007669"/>
    <property type="project" value="TreeGrafter"/>
</dbReference>
<evidence type="ECO:0000256" key="3">
    <source>
        <dbReference type="ARBA" id="ARBA00047418"/>
    </source>
</evidence>
<evidence type="ECO:0000313" key="9">
    <source>
        <dbReference type="Proteomes" id="UP000700596"/>
    </source>
</evidence>
<evidence type="ECO:0000256" key="5">
    <source>
        <dbReference type="ARBA" id="ARBA00048763"/>
    </source>
</evidence>
<evidence type="ECO:0000256" key="7">
    <source>
        <dbReference type="ARBA" id="ARBA00049790"/>
    </source>
</evidence>
<dbReference type="EMBL" id="JAGMWT010000001">
    <property type="protein sequence ID" value="KAH7138189.1"/>
    <property type="molecule type" value="Genomic_DNA"/>
</dbReference>
<reference evidence="8" key="1">
    <citation type="journal article" date="2021" name="Nat. Commun.">
        <title>Genetic determinants of endophytism in the Arabidopsis root mycobiome.</title>
        <authorList>
            <person name="Mesny F."/>
            <person name="Miyauchi S."/>
            <person name="Thiergart T."/>
            <person name="Pickel B."/>
            <person name="Atanasova L."/>
            <person name="Karlsson M."/>
            <person name="Huettel B."/>
            <person name="Barry K.W."/>
            <person name="Haridas S."/>
            <person name="Chen C."/>
            <person name="Bauer D."/>
            <person name="Andreopoulos W."/>
            <person name="Pangilinan J."/>
            <person name="LaButti K."/>
            <person name="Riley R."/>
            <person name="Lipzen A."/>
            <person name="Clum A."/>
            <person name="Drula E."/>
            <person name="Henrissat B."/>
            <person name="Kohler A."/>
            <person name="Grigoriev I.V."/>
            <person name="Martin F.M."/>
            <person name="Hacquard S."/>
        </authorList>
    </citation>
    <scope>NUCLEOTIDE SEQUENCE</scope>
    <source>
        <strain evidence="8">MPI-CAGE-CH-0243</strain>
    </source>
</reference>